<reference evidence="1" key="1">
    <citation type="journal article" date="2020" name="Nature">
        <title>Giant virus diversity and host interactions through global metagenomics.</title>
        <authorList>
            <person name="Schulz F."/>
            <person name="Roux S."/>
            <person name="Paez-Espino D."/>
            <person name="Jungbluth S."/>
            <person name="Walsh D.A."/>
            <person name="Denef V.J."/>
            <person name="McMahon K.D."/>
            <person name="Konstantinidis K.T."/>
            <person name="Eloe-Fadrosh E.A."/>
            <person name="Kyrpides N.C."/>
            <person name="Woyke T."/>
        </authorList>
    </citation>
    <scope>NUCLEOTIDE SEQUENCE</scope>
    <source>
        <strain evidence="1">GVMAG-S-ERX556126-94</strain>
    </source>
</reference>
<dbReference type="EMBL" id="MN738838">
    <property type="protein sequence ID" value="QHT39097.1"/>
    <property type="molecule type" value="Genomic_DNA"/>
</dbReference>
<dbReference type="AlphaFoldDB" id="A0A6C0FB72"/>
<sequence length="115" mass="13633">MEPLKNILEIYDDKQKVLLQYLPDESTKALSNHEYVQDLDTLFLNDRLVCVKKSSGKIHKKGIVIKITEMKVTLKTTTMNISLVKDDYYIFRYLKKNNSKKNNRKFYEELLKSLQ</sequence>
<protein>
    <submittedName>
        <fullName evidence="1">Uncharacterized protein</fullName>
    </submittedName>
</protein>
<evidence type="ECO:0000313" key="1">
    <source>
        <dbReference type="EMBL" id="QHT39097.1"/>
    </source>
</evidence>
<organism evidence="1">
    <name type="scientific">viral metagenome</name>
    <dbReference type="NCBI Taxonomy" id="1070528"/>
    <lineage>
        <taxon>unclassified sequences</taxon>
        <taxon>metagenomes</taxon>
        <taxon>organismal metagenomes</taxon>
    </lineage>
</organism>
<accession>A0A6C0FB72</accession>
<name>A0A6C0FB72_9ZZZZ</name>
<proteinExistence type="predicted"/>